<dbReference type="AlphaFoldDB" id="A0A5D3GFF0"/>
<proteinExistence type="predicted"/>
<accession>A0A5D3GFF0</accession>
<reference evidence="1 2" key="1">
    <citation type="submission" date="2019-08" db="EMBL/GenBank/DDBJ databases">
        <title>Subclass B2 metallo-beta lactamase from Pseudomonas synxantha.</title>
        <authorList>
            <person name="Poirel L."/>
            <person name="Palmieri M."/>
            <person name="Masseron A."/>
            <person name="Perreten V."/>
            <person name="Nordman P."/>
        </authorList>
    </citation>
    <scope>NUCLEOTIDE SEQUENCE [LARGE SCALE GENOMIC DNA]</scope>
    <source>
        <strain evidence="1 2">MCP106</strain>
    </source>
</reference>
<organism evidence="1 2">
    <name type="scientific">Pseudomonas synxantha</name>
    <dbReference type="NCBI Taxonomy" id="47883"/>
    <lineage>
        <taxon>Bacteria</taxon>
        <taxon>Pseudomonadati</taxon>
        <taxon>Pseudomonadota</taxon>
        <taxon>Gammaproteobacteria</taxon>
        <taxon>Pseudomonadales</taxon>
        <taxon>Pseudomonadaceae</taxon>
        <taxon>Pseudomonas</taxon>
    </lineage>
</organism>
<dbReference type="EMBL" id="VSRO01000002">
    <property type="protein sequence ID" value="TYK59156.1"/>
    <property type="molecule type" value="Genomic_DNA"/>
</dbReference>
<evidence type="ECO:0000313" key="2">
    <source>
        <dbReference type="Proteomes" id="UP000324029"/>
    </source>
</evidence>
<sequence>MRIRGKLQNFAKAAILAIAQKNCSIPCALFCSRLVATALNSVRLYHRYMTVQRHAQTVSEKLRYLSFGVTAAN</sequence>
<name>A0A5D3GFF0_9PSED</name>
<protein>
    <submittedName>
        <fullName evidence="1">Uncharacterized protein</fullName>
    </submittedName>
</protein>
<dbReference type="Proteomes" id="UP000324029">
    <property type="component" value="Unassembled WGS sequence"/>
</dbReference>
<evidence type="ECO:0000313" key="1">
    <source>
        <dbReference type="EMBL" id="TYK59156.1"/>
    </source>
</evidence>
<gene>
    <name evidence="1" type="ORF">FXO26_05900</name>
</gene>
<comment type="caution">
    <text evidence="1">The sequence shown here is derived from an EMBL/GenBank/DDBJ whole genome shotgun (WGS) entry which is preliminary data.</text>
</comment>
<reference evidence="1 2" key="2">
    <citation type="submission" date="2019-08" db="EMBL/GenBank/DDBJ databases">
        <authorList>
            <person name="Brilhante M."/>
            <person name="Perreten V."/>
        </authorList>
    </citation>
    <scope>NUCLEOTIDE SEQUENCE [LARGE SCALE GENOMIC DNA]</scope>
    <source>
        <strain evidence="1 2">MCP106</strain>
    </source>
</reference>